<dbReference type="Proteomes" id="UP000294498">
    <property type="component" value="Unassembled WGS sequence"/>
</dbReference>
<dbReference type="AlphaFoldDB" id="A0A4R8DED6"/>
<dbReference type="OrthoDB" id="1495900at2"/>
<gene>
    <name evidence="1" type="ORF">EDB95_3712</name>
</gene>
<protein>
    <submittedName>
        <fullName evidence="1">Uncharacterized protein</fullName>
    </submittedName>
</protein>
<evidence type="ECO:0000313" key="2">
    <source>
        <dbReference type="Proteomes" id="UP000294498"/>
    </source>
</evidence>
<accession>A0A4R8DED6</accession>
<dbReference type="EMBL" id="SODV01000002">
    <property type="protein sequence ID" value="TDW95891.1"/>
    <property type="molecule type" value="Genomic_DNA"/>
</dbReference>
<comment type="caution">
    <text evidence="1">The sequence shown here is derived from an EMBL/GenBank/DDBJ whole genome shotgun (WGS) entry which is preliminary data.</text>
</comment>
<sequence length="77" mass="8825">MNGSKEIVTISVPKGDLENDYTFFEDGKIRHNYDQNENKRDLEAWITPRSIADGDKDKIIKACPLQFKAKITALLKK</sequence>
<name>A0A4R8DED6_9BACT</name>
<evidence type="ECO:0000313" key="1">
    <source>
        <dbReference type="EMBL" id="TDW95891.1"/>
    </source>
</evidence>
<organism evidence="1 2">
    <name type="scientific">Dinghuibacter silviterrae</name>
    <dbReference type="NCBI Taxonomy" id="1539049"/>
    <lineage>
        <taxon>Bacteria</taxon>
        <taxon>Pseudomonadati</taxon>
        <taxon>Bacteroidota</taxon>
        <taxon>Chitinophagia</taxon>
        <taxon>Chitinophagales</taxon>
        <taxon>Chitinophagaceae</taxon>
        <taxon>Dinghuibacter</taxon>
    </lineage>
</organism>
<keyword evidence="2" id="KW-1185">Reference proteome</keyword>
<reference evidence="1 2" key="1">
    <citation type="submission" date="2019-03" db="EMBL/GenBank/DDBJ databases">
        <title>Genomic Encyclopedia of Type Strains, Phase IV (KMG-IV): sequencing the most valuable type-strain genomes for metagenomic binning, comparative biology and taxonomic classification.</title>
        <authorList>
            <person name="Goeker M."/>
        </authorList>
    </citation>
    <scope>NUCLEOTIDE SEQUENCE [LARGE SCALE GENOMIC DNA]</scope>
    <source>
        <strain evidence="1 2">DSM 100059</strain>
    </source>
</reference>
<dbReference type="RefSeq" id="WP_133995670.1">
    <property type="nucleotide sequence ID" value="NZ_SODV01000002.1"/>
</dbReference>
<proteinExistence type="predicted"/>